<organism evidence="3 4">
    <name type="scientific">Rubrivirga marina</name>
    <dbReference type="NCBI Taxonomy" id="1196024"/>
    <lineage>
        <taxon>Bacteria</taxon>
        <taxon>Pseudomonadati</taxon>
        <taxon>Rhodothermota</taxon>
        <taxon>Rhodothermia</taxon>
        <taxon>Rhodothermales</taxon>
        <taxon>Rubricoccaceae</taxon>
        <taxon>Rubrivirga</taxon>
    </lineage>
</organism>
<dbReference type="OrthoDB" id="9784832at2"/>
<evidence type="ECO:0000313" key="3">
    <source>
        <dbReference type="EMBL" id="PAP76296.1"/>
    </source>
</evidence>
<name>A0A271IYF9_9BACT</name>
<dbReference type="NCBIfam" id="TIGR03991">
    <property type="entry name" value="alt_bact_glmU"/>
    <property type="match status" value="1"/>
</dbReference>
<dbReference type="EMBL" id="MQWD01000001">
    <property type="protein sequence ID" value="PAP76296.1"/>
    <property type="molecule type" value="Genomic_DNA"/>
</dbReference>
<dbReference type="Proteomes" id="UP000216339">
    <property type="component" value="Unassembled WGS sequence"/>
</dbReference>
<keyword evidence="4" id="KW-1185">Reference proteome</keyword>
<dbReference type="GO" id="GO:0016779">
    <property type="term" value="F:nucleotidyltransferase activity"/>
    <property type="evidence" value="ECO:0007669"/>
    <property type="project" value="UniProtKB-ARBA"/>
</dbReference>
<accession>A0A271IYF9</accession>
<evidence type="ECO:0000313" key="4">
    <source>
        <dbReference type="Proteomes" id="UP000216339"/>
    </source>
</evidence>
<proteinExistence type="predicted"/>
<evidence type="ECO:0000256" key="1">
    <source>
        <dbReference type="ARBA" id="ARBA00022679"/>
    </source>
</evidence>
<dbReference type="Gene3D" id="2.160.10.10">
    <property type="entry name" value="Hexapeptide repeat proteins"/>
    <property type="match status" value="1"/>
</dbReference>
<dbReference type="PANTHER" id="PTHR43584:SF9">
    <property type="entry name" value="TRANSFERASE HEXAPEPTIDE REPEAT CONTAINING PROTEIN"/>
    <property type="match status" value="1"/>
</dbReference>
<comment type="caution">
    <text evidence="3">The sequence shown here is derived from an EMBL/GenBank/DDBJ whole genome shotgun (WGS) entry which is preliminary data.</text>
</comment>
<dbReference type="Pfam" id="PF13562">
    <property type="entry name" value="NTP_transf_4"/>
    <property type="match status" value="1"/>
</dbReference>
<dbReference type="GO" id="GO:0016746">
    <property type="term" value="F:acyltransferase activity"/>
    <property type="evidence" value="ECO:0007669"/>
    <property type="project" value="UniProtKB-KW"/>
</dbReference>
<keyword evidence="1" id="KW-0808">Transferase</keyword>
<keyword evidence="2" id="KW-0012">Acyltransferase</keyword>
<dbReference type="AlphaFoldDB" id="A0A271IYF9"/>
<dbReference type="SUPFAM" id="SSF51161">
    <property type="entry name" value="Trimeric LpxA-like enzymes"/>
    <property type="match status" value="1"/>
</dbReference>
<dbReference type="InterPro" id="IPR050065">
    <property type="entry name" value="GlmU-like"/>
</dbReference>
<evidence type="ECO:0008006" key="5">
    <source>
        <dbReference type="Google" id="ProtNLM"/>
    </source>
</evidence>
<dbReference type="InterPro" id="IPR011004">
    <property type="entry name" value="Trimer_LpxA-like_sf"/>
</dbReference>
<gene>
    <name evidence="3" type="ORF">BSZ37_07465</name>
</gene>
<sequence length="406" mass="42724">MTLCPFEDDRVGHLSPLALTRAVYDLRVGARTLFEGIAAAFPADRLALHTRAALTGVAAEEHPEAGEVAGPTLFINGRWLVRPGDALDAVRGLVGTDEARAFTQGDTLLALWHPNPPESLTATDALGRFHTEGIPEERVGGATLVTHLWDLIADLGERISFDLEAMGGLGTHAGTIEDGAHVVAPESVHLGEGAVIRTGAVVRADAGPVWIGAGAEVGENAVVKGPVYLGLKAVVHPAARVDESVIGTWSKVGGEVHGSVVHSLSSKGHDGYLGNSYLGRWCNLGADTNTSNLKNDYGEVTLWDAVAEDFVGSGRQFAGLFMGDHSKCSINTMFNTGTVVGVFCNLFGSGFPPRHVPSFSWGGAEGLVPYRIDKALRVAEAVMARRDRALSDAERARLEAIGAAVS</sequence>
<protein>
    <recommendedName>
        <fullName evidence="5">Glucose-1-phosphate thymidylyltransferase</fullName>
    </recommendedName>
</protein>
<dbReference type="InterPro" id="IPR023917">
    <property type="entry name" value="Bifunctiontional_GlmU_bac-type"/>
</dbReference>
<dbReference type="PANTHER" id="PTHR43584">
    <property type="entry name" value="NUCLEOTIDYL TRANSFERASE"/>
    <property type="match status" value="1"/>
</dbReference>
<dbReference type="RefSeq" id="WP_095509944.1">
    <property type="nucleotide sequence ID" value="NZ_MQWD01000001.1"/>
</dbReference>
<evidence type="ECO:0000256" key="2">
    <source>
        <dbReference type="ARBA" id="ARBA00023315"/>
    </source>
</evidence>
<reference evidence="3 4" key="1">
    <citation type="submission" date="2016-11" db="EMBL/GenBank/DDBJ databases">
        <title>Study of marine rhodopsin-containing bacteria.</title>
        <authorList>
            <person name="Yoshizawa S."/>
            <person name="Kumagai Y."/>
            <person name="Kogure K."/>
        </authorList>
    </citation>
    <scope>NUCLEOTIDE SEQUENCE [LARGE SCALE GENOMIC DNA]</scope>
    <source>
        <strain evidence="3 4">SAORIC-28</strain>
    </source>
</reference>